<gene>
    <name evidence="1" type="ORF">SAMN05444351_3886</name>
</gene>
<dbReference type="RefSeq" id="WP_073422038.1">
    <property type="nucleotide sequence ID" value="NZ_FQVX01000004.1"/>
</dbReference>
<dbReference type="OrthoDB" id="5194672at2"/>
<accession>A0A1M5PW12</accession>
<proteinExistence type="predicted"/>
<reference evidence="1 2" key="1">
    <citation type="submission" date="2016-11" db="EMBL/GenBank/DDBJ databases">
        <authorList>
            <person name="Jaros S."/>
            <person name="Januszkiewicz K."/>
            <person name="Wedrychowicz H."/>
        </authorList>
    </citation>
    <scope>NUCLEOTIDE SEQUENCE [LARGE SCALE GENOMIC DNA]</scope>
    <source>
        <strain evidence="1 2">DSM 45408</strain>
    </source>
</reference>
<dbReference type="AlphaFoldDB" id="A0A1M5PW12"/>
<protein>
    <recommendedName>
        <fullName evidence="3">Peptidase propeptide and YPEB domain-containing protein</fullName>
    </recommendedName>
</protein>
<evidence type="ECO:0000313" key="2">
    <source>
        <dbReference type="Proteomes" id="UP000184471"/>
    </source>
</evidence>
<dbReference type="Proteomes" id="UP000184471">
    <property type="component" value="Unassembled WGS sequence"/>
</dbReference>
<sequence>MNRTHETVGRHAWVRRPRPSLPPELTADVAVEVAAAALADHPGATIEWLEVDGDGLFEAHLRGADGQTLVVHLDGDLRVVGWLAEVS</sequence>
<evidence type="ECO:0008006" key="3">
    <source>
        <dbReference type="Google" id="ProtNLM"/>
    </source>
</evidence>
<keyword evidence="2" id="KW-1185">Reference proteome</keyword>
<dbReference type="STRING" id="1070870.SAMN05444351_3886"/>
<dbReference type="Gene3D" id="3.30.505.20">
    <property type="match status" value="1"/>
</dbReference>
<organism evidence="1 2">
    <name type="scientific">Geodermatophilus nigrescens</name>
    <dbReference type="NCBI Taxonomy" id="1070870"/>
    <lineage>
        <taxon>Bacteria</taxon>
        <taxon>Bacillati</taxon>
        <taxon>Actinomycetota</taxon>
        <taxon>Actinomycetes</taxon>
        <taxon>Geodermatophilales</taxon>
        <taxon>Geodermatophilaceae</taxon>
        <taxon>Geodermatophilus</taxon>
    </lineage>
</organism>
<evidence type="ECO:0000313" key="1">
    <source>
        <dbReference type="EMBL" id="SHH06008.1"/>
    </source>
</evidence>
<dbReference type="EMBL" id="FQVX01000004">
    <property type="protein sequence ID" value="SHH06008.1"/>
    <property type="molecule type" value="Genomic_DNA"/>
</dbReference>
<name>A0A1M5PW12_9ACTN</name>